<organism evidence="1 2">
    <name type="scientific">Hymenobacter mucosus</name>
    <dbReference type="NCBI Taxonomy" id="1411120"/>
    <lineage>
        <taxon>Bacteria</taxon>
        <taxon>Pseudomonadati</taxon>
        <taxon>Bacteroidota</taxon>
        <taxon>Cytophagia</taxon>
        <taxon>Cytophagales</taxon>
        <taxon>Hymenobacteraceae</taxon>
        <taxon>Hymenobacter</taxon>
    </lineage>
</organism>
<protein>
    <submittedName>
        <fullName evidence="1">Uncharacterized protein</fullName>
    </submittedName>
</protein>
<proteinExistence type="predicted"/>
<dbReference type="AlphaFoldDB" id="A0A239BAH3"/>
<sequence length="130" mass="14440">MKNEWDMFAAVQQQLAAGAELVTIYMTSASTNLTPGQSEPVQALDEEGQAYELGPDFMQALRVCIFDKRIPHKIHHGSKTLAFGPGLRTLPPTVTLPGEVTLDLLDEKNLDTLDMLSDDDSNDDWWKPKP</sequence>
<keyword evidence="2" id="KW-1185">Reference proteome</keyword>
<name>A0A239BAH3_9BACT</name>
<accession>A0A239BAH3</accession>
<dbReference type="Proteomes" id="UP000198310">
    <property type="component" value="Unassembled WGS sequence"/>
</dbReference>
<dbReference type="EMBL" id="FZNS01000020">
    <property type="protein sequence ID" value="SNS04551.1"/>
    <property type="molecule type" value="Genomic_DNA"/>
</dbReference>
<dbReference type="RefSeq" id="WP_089334406.1">
    <property type="nucleotide sequence ID" value="NZ_FZNS01000020.1"/>
</dbReference>
<reference evidence="2" key="1">
    <citation type="submission" date="2017-06" db="EMBL/GenBank/DDBJ databases">
        <authorList>
            <person name="Varghese N."/>
            <person name="Submissions S."/>
        </authorList>
    </citation>
    <scope>NUCLEOTIDE SEQUENCE [LARGE SCALE GENOMIC DNA]</scope>
    <source>
        <strain evidence="2">DSM 28041</strain>
    </source>
</reference>
<evidence type="ECO:0000313" key="2">
    <source>
        <dbReference type="Proteomes" id="UP000198310"/>
    </source>
</evidence>
<evidence type="ECO:0000313" key="1">
    <source>
        <dbReference type="EMBL" id="SNS04551.1"/>
    </source>
</evidence>
<gene>
    <name evidence="1" type="ORF">SAMN06269173_12017</name>
</gene>